<name>A0A5C6DS57_9BACT</name>
<organism evidence="1 2">
    <name type="scientific">Novipirellula artificiosorum</name>
    <dbReference type="NCBI Taxonomy" id="2528016"/>
    <lineage>
        <taxon>Bacteria</taxon>
        <taxon>Pseudomonadati</taxon>
        <taxon>Planctomycetota</taxon>
        <taxon>Planctomycetia</taxon>
        <taxon>Pirellulales</taxon>
        <taxon>Pirellulaceae</taxon>
        <taxon>Novipirellula</taxon>
    </lineage>
</organism>
<reference evidence="1 2" key="1">
    <citation type="submission" date="2019-02" db="EMBL/GenBank/DDBJ databases">
        <title>Deep-cultivation of Planctomycetes and their phenomic and genomic characterization uncovers novel biology.</title>
        <authorList>
            <person name="Wiegand S."/>
            <person name="Jogler M."/>
            <person name="Boedeker C."/>
            <person name="Pinto D."/>
            <person name="Vollmers J."/>
            <person name="Rivas-Marin E."/>
            <person name="Kohn T."/>
            <person name="Peeters S.H."/>
            <person name="Heuer A."/>
            <person name="Rast P."/>
            <person name="Oberbeckmann S."/>
            <person name="Bunk B."/>
            <person name="Jeske O."/>
            <person name="Meyerdierks A."/>
            <person name="Storesund J.E."/>
            <person name="Kallscheuer N."/>
            <person name="Luecker S."/>
            <person name="Lage O.M."/>
            <person name="Pohl T."/>
            <person name="Merkel B.J."/>
            <person name="Hornburger P."/>
            <person name="Mueller R.-W."/>
            <person name="Bruemmer F."/>
            <person name="Labrenz M."/>
            <person name="Spormann A.M."/>
            <person name="Op Den Camp H."/>
            <person name="Overmann J."/>
            <person name="Amann R."/>
            <person name="Jetten M.S.M."/>
            <person name="Mascher T."/>
            <person name="Medema M.H."/>
            <person name="Devos D.P."/>
            <person name="Kaster A.-K."/>
            <person name="Ovreas L."/>
            <person name="Rohde M."/>
            <person name="Galperin M.Y."/>
            <person name="Jogler C."/>
        </authorList>
    </citation>
    <scope>NUCLEOTIDE SEQUENCE [LARGE SCALE GENOMIC DNA]</scope>
    <source>
        <strain evidence="1 2">Poly41</strain>
    </source>
</reference>
<protein>
    <recommendedName>
        <fullName evidence="3">Gfo/Idh/MocA-like oxidoreductase bacterial type C-terminal domain-containing protein</fullName>
    </recommendedName>
</protein>
<gene>
    <name evidence="1" type="ORF">Poly41_24750</name>
</gene>
<evidence type="ECO:0008006" key="3">
    <source>
        <dbReference type="Google" id="ProtNLM"/>
    </source>
</evidence>
<dbReference type="EMBL" id="SJPV01000003">
    <property type="protein sequence ID" value="TWU39620.1"/>
    <property type="molecule type" value="Genomic_DNA"/>
</dbReference>
<sequence>MGLGYPSAVYMHDSLDFRSEFDEKKPSSDAAIYIYEFPASDNRPALKIYWYEGGRMPKLPEGVLSDSAGMKSELAKGGCMMVGDKNTMVSPGMRPNNPRLVDHWEEISCSPLEPTTPRAVGNPVQEIMAAIRGDIPKCGSNFDCAAPLTEMVLLGTIAIRSGKRVIYDPASMTFSVSSLNAYVKEPVRKGWEYGEELA</sequence>
<evidence type="ECO:0000313" key="1">
    <source>
        <dbReference type="EMBL" id="TWU39620.1"/>
    </source>
</evidence>
<evidence type="ECO:0000313" key="2">
    <source>
        <dbReference type="Proteomes" id="UP000319143"/>
    </source>
</evidence>
<dbReference type="Proteomes" id="UP000319143">
    <property type="component" value="Unassembled WGS sequence"/>
</dbReference>
<proteinExistence type="predicted"/>
<keyword evidence="2" id="KW-1185">Reference proteome</keyword>
<dbReference type="AlphaFoldDB" id="A0A5C6DS57"/>
<comment type="caution">
    <text evidence="1">The sequence shown here is derived from an EMBL/GenBank/DDBJ whole genome shotgun (WGS) entry which is preliminary data.</text>
</comment>
<accession>A0A5C6DS57</accession>